<dbReference type="STRING" id="1760988.SAMN02949497_4036"/>
<dbReference type="EMBL" id="FXAM01000001">
    <property type="protein sequence ID" value="SMF96630.1"/>
    <property type="molecule type" value="Genomic_DNA"/>
</dbReference>
<dbReference type="AlphaFoldDB" id="A0A1Y6D2L7"/>
<organism evidence="1 2">
    <name type="scientific">Methylomagnum ishizawai</name>
    <dbReference type="NCBI Taxonomy" id="1760988"/>
    <lineage>
        <taxon>Bacteria</taxon>
        <taxon>Pseudomonadati</taxon>
        <taxon>Pseudomonadota</taxon>
        <taxon>Gammaproteobacteria</taxon>
        <taxon>Methylococcales</taxon>
        <taxon>Methylococcaceae</taxon>
        <taxon>Methylomagnum</taxon>
    </lineage>
</organism>
<dbReference type="RefSeq" id="WP_085215496.1">
    <property type="nucleotide sequence ID" value="NZ_FXAM01000001.1"/>
</dbReference>
<keyword evidence="2" id="KW-1185">Reference proteome</keyword>
<reference evidence="1 2" key="1">
    <citation type="submission" date="2016-12" db="EMBL/GenBank/DDBJ databases">
        <authorList>
            <person name="Song W.-J."/>
            <person name="Kurnit D.M."/>
        </authorList>
    </citation>
    <scope>NUCLEOTIDE SEQUENCE [LARGE SCALE GENOMIC DNA]</scope>
    <source>
        <strain evidence="1 2">175</strain>
    </source>
</reference>
<dbReference type="OrthoDB" id="5567017at2"/>
<evidence type="ECO:0000313" key="2">
    <source>
        <dbReference type="Proteomes" id="UP000192923"/>
    </source>
</evidence>
<protein>
    <submittedName>
        <fullName evidence="1">MxaK protein</fullName>
    </submittedName>
</protein>
<proteinExistence type="predicted"/>
<dbReference type="Proteomes" id="UP000192923">
    <property type="component" value="Unassembled WGS sequence"/>
</dbReference>
<dbReference type="SUPFAM" id="SSF48452">
    <property type="entry name" value="TPR-like"/>
    <property type="match status" value="1"/>
</dbReference>
<sequence length="187" mass="20513">MSCALKQRLLLGLALLTLAGAAWELGRWRAARDIAAALAEFAAGRDIGPERRFDAALPVRLAYALYLGRQDRHADAQAELAELAGEGDASFRTRALYDLGNVYLRQALATVERGEPGRAAPLAELAKDAYRRALRIDPGFRDAKYNLETASRLLPDFDPVDNGSEIPDEEAARKLWTRVPGFPRGLP</sequence>
<evidence type="ECO:0000313" key="1">
    <source>
        <dbReference type="EMBL" id="SMF96630.1"/>
    </source>
</evidence>
<dbReference type="InterPro" id="IPR011990">
    <property type="entry name" value="TPR-like_helical_dom_sf"/>
</dbReference>
<accession>A0A1Y6D2L7</accession>
<name>A0A1Y6D2L7_9GAMM</name>
<dbReference type="Gene3D" id="1.25.40.10">
    <property type="entry name" value="Tetratricopeptide repeat domain"/>
    <property type="match status" value="1"/>
</dbReference>
<gene>
    <name evidence="1" type="ORF">SAMN02949497_4036</name>
</gene>